<dbReference type="AlphaFoldDB" id="A0A0L8HAE7"/>
<evidence type="ECO:0000256" key="1">
    <source>
        <dbReference type="SAM" id="MobiDB-lite"/>
    </source>
</evidence>
<feature type="compositionally biased region" description="Acidic residues" evidence="1">
    <location>
        <begin position="24"/>
        <end position="35"/>
    </location>
</feature>
<sequence>MAGGEDEEGEGVEEEKEGRVRREEEEEGEKGEEEGGGGQGFHHFHLSNCQDCFFSMPQGCYDKKWQVRWSESSLRVFKCACVHA</sequence>
<proteinExistence type="predicted"/>
<evidence type="ECO:0000313" key="2">
    <source>
        <dbReference type="EMBL" id="KOF86266.1"/>
    </source>
</evidence>
<organism evidence="2">
    <name type="scientific">Octopus bimaculoides</name>
    <name type="common">California two-spotted octopus</name>
    <dbReference type="NCBI Taxonomy" id="37653"/>
    <lineage>
        <taxon>Eukaryota</taxon>
        <taxon>Metazoa</taxon>
        <taxon>Spiralia</taxon>
        <taxon>Lophotrochozoa</taxon>
        <taxon>Mollusca</taxon>
        <taxon>Cephalopoda</taxon>
        <taxon>Coleoidea</taxon>
        <taxon>Octopodiformes</taxon>
        <taxon>Octopoda</taxon>
        <taxon>Incirrata</taxon>
        <taxon>Octopodidae</taxon>
        <taxon>Octopus</taxon>
    </lineage>
</organism>
<name>A0A0L8HAE7_OCTBM</name>
<dbReference type="EMBL" id="KQ418706">
    <property type="protein sequence ID" value="KOF86266.1"/>
    <property type="molecule type" value="Genomic_DNA"/>
</dbReference>
<feature type="region of interest" description="Disordered" evidence="1">
    <location>
        <begin position="1"/>
        <end position="40"/>
    </location>
</feature>
<protein>
    <submittedName>
        <fullName evidence="2">Uncharacterized protein</fullName>
    </submittedName>
</protein>
<reference evidence="2" key="1">
    <citation type="submission" date="2015-07" db="EMBL/GenBank/DDBJ databases">
        <title>MeaNS - Measles Nucleotide Surveillance Program.</title>
        <authorList>
            <person name="Tran T."/>
            <person name="Druce J."/>
        </authorList>
    </citation>
    <scope>NUCLEOTIDE SEQUENCE</scope>
    <source>
        <strain evidence="2">UCB-OBI-ISO-001</strain>
        <tissue evidence="2">Gonad</tissue>
    </source>
</reference>
<feature type="compositionally biased region" description="Acidic residues" evidence="1">
    <location>
        <begin position="1"/>
        <end position="15"/>
    </location>
</feature>
<accession>A0A0L8HAE7</accession>
<gene>
    <name evidence="2" type="ORF">OCBIM_22018983mg</name>
</gene>